<evidence type="ECO:0000313" key="2">
    <source>
        <dbReference type="Proteomes" id="UP000236161"/>
    </source>
</evidence>
<dbReference type="Proteomes" id="UP000236161">
    <property type="component" value="Unassembled WGS sequence"/>
</dbReference>
<dbReference type="InterPro" id="IPR036397">
    <property type="entry name" value="RNaseH_sf"/>
</dbReference>
<gene>
    <name evidence="1" type="ORF">AXF42_Ash003995</name>
</gene>
<dbReference type="AlphaFoldDB" id="A0A2I0AIQ6"/>
<organism evidence="1 2">
    <name type="scientific">Apostasia shenzhenica</name>
    <dbReference type="NCBI Taxonomy" id="1088818"/>
    <lineage>
        <taxon>Eukaryota</taxon>
        <taxon>Viridiplantae</taxon>
        <taxon>Streptophyta</taxon>
        <taxon>Embryophyta</taxon>
        <taxon>Tracheophyta</taxon>
        <taxon>Spermatophyta</taxon>
        <taxon>Magnoliopsida</taxon>
        <taxon>Liliopsida</taxon>
        <taxon>Asparagales</taxon>
        <taxon>Orchidaceae</taxon>
        <taxon>Apostasioideae</taxon>
        <taxon>Apostasia</taxon>
    </lineage>
</organism>
<dbReference type="Gene3D" id="3.30.420.10">
    <property type="entry name" value="Ribonuclease H-like superfamily/Ribonuclease H"/>
    <property type="match status" value="1"/>
</dbReference>
<protein>
    <recommendedName>
        <fullName evidence="3">Integrase catalytic domain-containing protein</fullName>
    </recommendedName>
</protein>
<dbReference type="EMBL" id="KZ451980">
    <property type="protein sequence ID" value="PKA55356.1"/>
    <property type="molecule type" value="Genomic_DNA"/>
</dbReference>
<proteinExistence type="predicted"/>
<evidence type="ECO:0000313" key="1">
    <source>
        <dbReference type="EMBL" id="PKA55356.1"/>
    </source>
</evidence>
<reference evidence="1 2" key="1">
    <citation type="journal article" date="2017" name="Nature">
        <title>The Apostasia genome and the evolution of orchids.</title>
        <authorList>
            <person name="Zhang G.Q."/>
            <person name="Liu K.W."/>
            <person name="Li Z."/>
            <person name="Lohaus R."/>
            <person name="Hsiao Y.Y."/>
            <person name="Niu S.C."/>
            <person name="Wang J.Y."/>
            <person name="Lin Y.C."/>
            <person name="Xu Q."/>
            <person name="Chen L.J."/>
            <person name="Yoshida K."/>
            <person name="Fujiwara S."/>
            <person name="Wang Z.W."/>
            <person name="Zhang Y.Q."/>
            <person name="Mitsuda N."/>
            <person name="Wang M."/>
            <person name="Liu G.H."/>
            <person name="Pecoraro L."/>
            <person name="Huang H.X."/>
            <person name="Xiao X.J."/>
            <person name="Lin M."/>
            <person name="Wu X.Y."/>
            <person name="Wu W.L."/>
            <person name="Chen Y.Y."/>
            <person name="Chang S.B."/>
            <person name="Sakamoto S."/>
            <person name="Ohme-Takagi M."/>
            <person name="Yagi M."/>
            <person name="Zeng S.J."/>
            <person name="Shen C.Y."/>
            <person name="Yeh C.M."/>
            <person name="Luo Y.B."/>
            <person name="Tsai W.C."/>
            <person name="Van de Peer Y."/>
            <person name="Liu Z.J."/>
        </authorList>
    </citation>
    <scope>NUCLEOTIDE SEQUENCE [LARGE SCALE GENOMIC DNA]</scope>
    <source>
        <strain evidence="2">cv. Shenzhen</strain>
        <tissue evidence="1">Stem</tissue>
    </source>
</reference>
<keyword evidence="2" id="KW-1185">Reference proteome</keyword>
<dbReference type="OrthoDB" id="1739513at2759"/>
<sequence length="70" mass="7892">MKKHLNGAKTRWPDELLDVFWAYNTAPSEVTQESPFSLAFGMDVVIPVGLKHYSPRVEAAAKFDPEDLQT</sequence>
<evidence type="ECO:0008006" key="3">
    <source>
        <dbReference type="Google" id="ProtNLM"/>
    </source>
</evidence>
<name>A0A2I0AIQ6_9ASPA</name>
<accession>A0A2I0AIQ6</accession>
<dbReference type="GO" id="GO:0003676">
    <property type="term" value="F:nucleic acid binding"/>
    <property type="evidence" value="ECO:0007669"/>
    <property type="project" value="InterPro"/>
</dbReference>